<dbReference type="AlphaFoldDB" id="A0A6C0L146"/>
<accession>A0A6C0L146</accession>
<sequence>MEDINIDFDSDNKKINMDKEGGGETPLNIQKESTNELLGVELLTNGKAKPELNVSGSVGGYSSGEESVTKNTKNEDHNFFKSDEIDISGIHIDEISLNEPKPAEPKTIPVDDPMINSSKATDNGGFKPLHSMNAQDVKNEKIDLIYKFKKLESQGIRTTMNYNMNSHLEDMRNEYLKLKKQREVDNSIKFQRKVMMALITGVEFMNNKFDPFDVKLDGWSESVNENINDFDEVFEELSEKYGGKSEIAPELKLLMMLGGSAFMFHLTNTMFKSSIPGMDDIMKQNPDLMKQFAQAAVGSIGKQNEGPPPMRETMPQPQPQPRANDIRQQSSAPDMEGPSGLDDIINQMNLQPGDIPDLDSISLMSGDTDKKSIGSGGMTLNL</sequence>
<feature type="compositionally biased region" description="Basic and acidic residues" evidence="1">
    <location>
        <begin position="10"/>
        <end position="22"/>
    </location>
</feature>
<dbReference type="Pfam" id="PF19071">
    <property type="entry name" value="DUF5767"/>
    <property type="match status" value="1"/>
</dbReference>
<protein>
    <submittedName>
        <fullName evidence="2">Uncharacterized protein</fullName>
    </submittedName>
</protein>
<feature type="region of interest" description="Disordered" evidence="1">
    <location>
        <begin position="1"/>
        <end position="28"/>
    </location>
</feature>
<feature type="compositionally biased region" description="Pro residues" evidence="1">
    <location>
        <begin position="306"/>
        <end position="320"/>
    </location>
</feature>
<dbReference type="EMBL" id="MN741032">
    <property type="protein sequence ID" value="QHU23539.1"/>
    <property type="molecule type" value="Genomic_DNA"/>
</dbReference>
<name>A0A6C0L146_9ZZZZ</name>
<evidence type="ECO:0000313" key="2">
    <source>
        <dbReference type="EMBL" id="QHU23539.1"/>
    </source>
</evidence>
<proteinExistence type="predicted"/>
<evidence type="ECO:0000256" key="1">
    <source>
        <dbReference type="SAM" id="MobiDB-lite"/>
    </source>
</evidence>
<organism evidence="2">
    <name type="scientific">viral metagenome</name>
    <dbReference type="NCBI Taxonomy" id="1070528"/>
    <lineage>
        <taxon>unclassified sequences</taxon>
        <taxon>metagenomes</taxon>
        <taxon>organismal metagenomes</taxon>
    </lineage>
</organism>
<dbReference type="InterPro" id="IPR043910">
    <property type="entry name" value="DUF5767"/>
</dbReference>
<reference evidence="2" key="1">
    <citation type="journal article" date="2020" name="Nature">
        <title>Giant virus diversity and host interactions through global metagenomics.</title>
        <authorList>
            <person name="Schulz F."/>
            <person name="Roux S."/>
            <person name="Paez-Espino D."/>
            <person name="Jungbluth S."/>
            <person name="Walsh D.A."/>
            <person name="Denef V.J."/>
            <person name="McMahon K.D."/>
            <person name="Konstantinidis K.T."/>
            <person name="Eloe-Fadrosh E.A."/>
            <person name="Kyrpides N.C."/>
            <person name="Woyke T."/>
        </authorList>
    </citation>
    <scope>NUCLEOTIDE SEQUENCE</scope>
    <source>
        <strain evidence="2">GVMAG-S-ERX555907-94</strain>
    </source>
</reference>
<feature type="region of interest" description="Disordered" evidence="1">
    <location>
        <begin position="300"/>
        <end position="382"/>
    </location>
</feature>